<dbReference type="Pfam" id="PF13339">
    <property type="entry name" value="AATF-Che1"/>
    <property type="match status" value="1"/>
</dbReference>
<feature type="domain" description="Apoptosis-antagonizing transcription factor C-terminal" evidence="4">
    <location>
        <begin position="374"/>
        <end position="450"/>
    </location>
</feature>
<feature type="compositionally biased region" description="Acidic residues" evidence="3">
    <location>
        <begin position="90"/>
        <end position="114"/>
    </location>
</feature>
<evidence type="ECO:0000313" key="6">
    <source>
        <dbReference type="EMBL" id="KAK7445400.1"/>
    </source>
</evidence>
<protein>
    <recommendedName>
        <fullName evidence="2">Protein BFR2</fullName>
    </recommendedName>
</protein>
<accession>A0ABR1J0L8</accession>
<sequence>MWSSTKKFSISVSVMSTRHSLAQQIAQLETPAPTEVDTEGFFADAPGDKTDFIGREHYVEVGSSKLRKLQDSISDPKYDGIKISRKQLMEDDEVDSESEEEENEGQFGSEEEQQDAGVESDRDADIPSGDSESEDEAEEQSEKGLEENGKQSSSKETDVMAFALLRKQDEDRRKGIAVSKQISIWDSLLDARIRLQKSISSANALPVASNHETSPEYQQSLAKMLNEASLLSEELFELQESLLANSETIELPPRKRRRVDSEDTDYEGYLRDASRTFSSLEHTYHPHLVQTLSKWSSKIQAVAPSVLLPSNRNAFSKDRSALKSAGQLIDETLEGHEKLLSRTRIWRGKNPRFGVSEIQENQEDIEVFDDTDFYQQLLRDVIDSKGASGGDDWMAIQKQKKAKKRVDTKASKGRKLRYEVHEKLQHFMGPIVVRGAWQEEQVDELFASLLGKGFEHAASGVIPDTDTVSQEVPVGELEGFRVFG</sequence>
<feature type="domain" description="AATF leucine zipper-containing" evidence="5">
    <location>
        <begin position="171"/>
        <end position="298"/>
    </location>
</feature>
<evidence type="ECO:0000259" key="4">
    <source>
        <dbReference type="Pfam" id="PF08164"/>
    </source>
</evidence>
<evidence type="ECO:0000313" key="7">
    <source>
        <dbReference type="Proteomes" id="UP001498398"/>
    </source>
</evidence>
<name>A0ABR1J0L8_9AGAR</name>
<dbReference type="InterPro" id="IPR039223">
    <property type="entry name" value="AATF/Bfr2"/>
</dbReference>
<evidence type="ECO:0000256" key="2">
    <source>
        <dbReference type="ARBA" id="ARBA00013850"/>
    </source>
</evidence>
<proteinExistence type="inferred from homology"/>
<comment type="caution">
    <text evidence="6">The sequence shown here is derived from an EMBL/GenBank/DDBJ whole genome shotgun (WGS) entry which is preliminary data.</text>
</comment>
<organism evidence="6 7">
    <name type="scientific">Marasmiellus scandens</name>
    <dbReference type="NCBI Taxonomy" id="2682957"/>
    <lineage>
        <taxon>Eukaryota</taxon>
        <taxon>Fungi</taxon>
        <taxon>Dikarya</taxon>
        <taxon>Basidiomycota</taxon>
        <taxon>Agaricomycotina</taxon>
        <taxon>Agaricomycetes</taxon>
        <taxon>Agaricomycetidae</taxon>
        <taxon>Agaricales</taxon>
        <taxon>Marasmiineae</taxon>
        <taxon>Omphalotaceae</taxon>
        <taxon>Marasmiellus</taxon>
    </lineage>
</organism>
<dbReference type="InterPro" id="IPR012617">
    <property type="entry name" value="AATF_C"/>
</dbReference>
<gene>
    <name evidence="6" type="primary">BFR2</name>
    <name evidence="6" type="ORF">VKT23_014817</name>
</gene>
<feature type="compositionally biased region" description="Basic and acidic residues" evidence="3">
    <location>
        <begin position="140"/>
        <end position="157"/>
    </location>
</feature>
<evidence type="ECO:0000256" key="1">
    <source>
        <dbReference type="ARBA" id="ARBA00008966"/>
    </source>
</evidence>
<dbReference type="EMBL" id="JBANRG010000047">
    <property type="protein sequence ID" value="KAK7445400.1"/>
    <property type="molecule type" value="Genomic_DNA"/>
</dbReference>
<dbReference type="Proteomes" id="UP001498398">
    <property type="component" value="Unassembled WGS sequence"/>
</dbReference>
<keyword evidence="7" id="KW-1185">Reference proteome</keyword>
<reference evidence="6 7" key="1">
    <citation type="submission" date="2024-01" db="EMBL/GenBank/DDBJ databases">
        <title>A draft genome for the cacao thread blight pathogen Marasmiellus scandens.</title>
        <authorList>
            <person name="Baruah I.K."/>
            <person name="Leung J."/>
            <person name="Bukari Y."/>
            <person name="Amoako-Attah I."/>
            <person name="Meinhardt L.W."/>
            <person name="Bailey B.A."/>
            <person name="Cohen S.P."/>
        </authorList>
    </citation>
    <scope>NUCLEOTIDE SEQUENCE [LARGE SCALE GENOMIC DNA]</scope>
    <source>
        <strain evidence="6 7">GH-19</strain>
    </source>
</reference>
<dbReference type="PANTHER" id="PTHR15565:SF0">
    <property type="entry name" value="PROTEIN AATF"/>
    <property type="match status" value="1"/>
</dbReference>
<dbReference type="InterPro" id="IPR025160">
    <property type="entry name" value="AATF"/>
</dbReference>
<dbReference type="PANTHER" id="PTHR15565">
    <property type="entry name" value="AATF PROTEIN APOPTOSIS ANTAGONIZING TRANSCRIPTION FACTOR"/>
    <property type="match status" value="1"/>
</dbReference>
<evidence type="ECO:0000256" key="3">
    <source>
        <dbReference type="SAM" id="MobiDB-lite"/>
    </source>
</evidence>
<comment type="similarity">
    <text evidence="1">Belongs to the AATF family.</text>
</comment>
<feature type="region of interest" description="Disordered" evidence="3">
    <location>
        <begin position="89"/>
        <end position="157"/>
    </location>
</feature>
<dbReference type="Pfam" id="PF08164">
    <property type="entry name" value="TRAUB"/>
    <property type="match status" value="1"/>
</dbReference>
<evidence type="ECO:0000259" key="5">
    <source>
        <dbReference type="Pfam" id="PF13339"/>
    </source>
</evidence>